<keyword evidence="6" id="KW-0503">Monooxygenase</keyword>
<keyword evidence="2 5" id="KW-0479">Metal-binding</keyword>
<gene>
    <name evidence="7" type="ORF">AXG93_927s1100</name>
</gene>
<dbReference type="SUPFAM" id="SSF48264">
    <property type="entry name" value="Cytochrome P450"/>
    <property type="match status" value="1"/>
</dbReference>
<evidence type="ECO:0000256" key="2">
    <source>
        <dbReference type="ARBA" id="ARBA00022723"/>
    </source>
</evidence>
<dbReference type="AlphaFoldDB" id="A0A176VJ57"/>
<comment type="similarity">
    <text evidence="1 6">Belongs to the cytochrome P450 family.</text>
</comment>
<protein>
    <recommendedName>
        <fullName evidence="9">Cytochrome P450</fullName>
    </recommendedName>
</protein>
<dbReference type="PROSITE" id="PS00086">
    <property type="entry name" value="CYTOCHROME_P450"/>
    <property type="match status" value="1"/>
</dbReference>
<dbReference type="Proteomes" id="UP000077202">
    <property type="component" value="Unassembled WGS sequence"/>
</dbReference>
<evidence type="ECO:0000256" key="4">
    <source>
        <dbReference type="ARBA" id="ARBA00023004"/>
    </source>
</evidence>
<keyword evidence="8" id="KW-1185">Reference proteome</keyword>
<sequence>MRYILLHRFISIKGTDMEYASILYNSKRFREGSRRLPKPKRTQSLFQLLSEVRGRHLALLQAERLEYRRGNTESERRSERETRYSIASYTTYAMENIMEATRRSVLDLMSAAGTTMSQYTVATACIVILVGMLILKSVLGNKLRLPPGPRGLPMIGHLHLLGTAPHQTLLAMSQKHGHIIRLNFGVYPTVVVSSPDLAREVLKTQDQHLASRPTFESGKILAYDNQSTSLRPYGDKWRMMRKIMSTELLSGKRIEQSQKIRTEELRNTVEDILSDGHNGQLVDIDAKLTALVLNQTTRFNFRRRYYGTKRTDVAEGAEAFQDLVKVIGGTSFFFPGEFFPFLKFLDLGGVEKKMRKLAHQADVFYSSILASHRNPDGSYIPKDSVDMDFVDVLLAFQRDNTNEFFISDDQIKASIQDVIIASSSTSSASMIWGLAELMRNPGVLKKAQQELDEVVGRERVVEEGDLARLPYLRAMVKETFRLHPVLPLLLPHQSDVDVKIGGYDIPAGTRVMVNTYAIGRDPSIWKSALDFTPERFLGSSIDVKGQNFELLPFGAGRRMCVGFNLGLVTVEYGLAQILHCCDLQLPEGISPKDVNMDEQSGASVTRTQTLMLRVSPRLPPHVYAKAGMQI</sequence>
<dbReference type="PRINTS" id="PR00463">
    <property type="entry name" value="EP450I"/>
</dbReference>
<evidence type="ECO:0000313" key="7">
    <source>
        <dbReference type="EMBL" id="OAE20969.1"/>
    </source>
</evidence>
<keyword evidence="4 5" id="KW-0408">Iron</keyword>
<dbReference type="PRINTS" id="PR00385">
    <property type="entry name" value="P450"/>
</dbReference>
<dbReference type="EMBL" id="LVLJ01003558">
    <property type="protein sequence ID" value="OAE20969.1"/>
    <property type="molecule type" value="Genomic_DNA"/>
</dbReference>
<evidence type="ECO:0000256" key="5">
    <source>
        <dbReference type="PIRSR" id="PIRSR602401-1"/>
    </source>
</evidence>
<evidence type="ECO:0000256" key="6">
    <source>
        <dbReference type="RuleBase" id="RU000461"/>
    </source>
</evidence>
<dbReference type="InterPro" id="IPR017972">
    <property type="entry name" value="Cyt_P450_CS"/>
</dbReference>
<keyword evidence="5 6" id="KW-0349">Heme</keyword>
<dbReference type="PANTHER" id="PTHR47944:SF4">
    <property type="entry name" value="OS09G0441700 PROTEIN"/>
    <property type="match status" value="1"/>
</dbReference>
<dbReference type="InterPro" id="IPR001128">
    <property type="entry name" value="Cyt_P450"/>
</dbReference>
<dbReference type="GO" id="GO:0020037">
    <property type="term" value="F:heme binding"/>
    <property type="evidence" value="ECO:0007669"/>
    <property type="project" value="InterPro"/>
</dbReference>
<feature type="binding site" description="axial binding residue" evidence="5">
    <location>
        <position position="560"/>
    </location>
    <ligand>
        <name>heme</name>
        <dbReference type="ChEBI" id="CHEBI:30413"/>
    </ligand>
    <ligandPart>
        <name>Fe</name>
        <dbReference type="ChEBI" id="CHEBI:18248"/>
    </ligandPart>
</feature>
<organism evidence="7 8">
    <name type="scientific">Marchantia polymorpha subsp. ruderalis</name>
    <dbReference type="NCBI Taxonomy" id="1480154"/>
    <lineage>
        <taxon>Eukaryota</taxon>
        <taxon>Viridiplantae</taxon>
        <taxon>Streptophyta</taxon>
        <taxon>Embryophyta</taxon>
        <taxon>Marchantiophyta</taxon>
        <taxon>Marchantiopsida</taxon>
        <taxon>Marchantiidae</taxon>
        <taxon>Marchantiales</taxon>
        <taxon>Marchantiaceae</taxon>
        <taxon>Marchantia</taxon>
    </lineage>
</organism>
<evidence type="ECO:0000256" key="1">
    <source>
        <dbReference type="ARBA" id="ARBA00010617"/>
    </source>
</evidence>
<dbReference type="GO" id="GO:0044550">
    <property type="term" value="P:secondary metabolite biosynthetic process"/>
    <property type="evidence" value="ECO:0007669"/>
    <property type="project" value="UniProtKB-ARBA"/>
</dbReference>
<evidence type="ECO:0008006" key="9">
    <source>
        <dbReference type="Google" id="ProtNLM"/>
    </source>
</evidence>
<evidence type="ECO:0000313" key="8">
    <source>
        <dbReference type="Proteomes" id="UP000077202"/>
    </source>
</evidence>
<dbReference type="CDD" id="cd20618">
    <property type="entry name" value="CYP71_clan"/>
    <property type="match status" value="1"/>
</dbReference>
<keyword evidence="3 6" id="KW-0560">Oxidoreductase</keyword>
<dbReference type="GO" id="GO:0016705">
    <property type="term" value="F:oxidoreductase activity, acting on paired donors, with incorporation or reduction of molecular oxygen"/>
    <property type="evidence" value="ECO:0007669"/>
    <property type="project" value="InterPro"/>
</dbReference>
<evidence type="ECO:0000256" key="3">
    <source>
        <dbReference type="ARBA" id="ARBA00023002"/>
    </source>
</evidence>
<reference evidence="7" key="1">
    <citation type="submission" date="2016-03" db="EMBL/GenBank/DDBJ databases">
        <title>Mechanisms controlling the formation of the plant cell surface in tip-growing cells are functionally conserved among land plants.</title>
        <authorList>
            <person name="Honkanen S."/>
            <person name="Jones V.A."/>
            <person name="Morieri G."/>
            <person name="Champion C."/>
            <person name="Hetherington A.J."/>
            <person name="Kelly S."/>
            <person name="Saint-Marcoux D."/>
            <person name="Proust H."/>
            <person name="Prescott H."/>
            <person name="Dolan L."/>
        </authorList>
    </citation>
    <scope>NUCLEOTIDE SEQUENCE [LARGE SCALE GENOMIC DNA]</scope>
    <source>
        <tissue evidence="7">Whole gametophyte</tissue>
    </source>
</reference>
<dbReference type="InterPro" id="IPR002401">
    <property type="entry name" value="Cyt_P450_E_grp-I"/>
</dbReference>
<dbReference type="GO" id="GO:0004497">
    <property type="term" value="F:monooxygenase activity"/>
    <property type="evidence" value="ECO:0007669"/>
    <property type="project" value="UniProtKB-KW"/>
</dbReference>
<comment type="caution">
    <text evidence="7">The sequence shown here is derived from an EMBL/GenBank/DDBJ whole genome shotgun (WGS) entry which is preliminary data.</text>
</comment>
<name>A0A176VJ57_MARPO</name>
<accession>A0A176VJ57</accession>
<comment type="cofactor">
    <cofactor evidence="5">
        <name>heme</name>
        <dbReference type="ChEBI" id="CHEBI:30413"/>
    </cofactor>
</comment>
<dbReference type="InterPro" id="IPR036396">
    <property type="entry name" value="Cyt_P450_sf"/>
</dbReference>
<dbReference type="PANTHER" id="PTHR47944">
    <property type="entry name" value="CYTOCHROME P450 98A9"/>
    <property type="match status" value="1"/>
</dbReference>
<dbReference type="GO" id="GO:0005506">
    <property type="term" value="F:iron ion binding"/>
    <property type="evidence" value="ECO:0007669"/>
    <property type="project" value="InterPro"/>
</dbReference>
<dbReference type="FunFam" id="1.10.630.10:FF:000026">
    <property type="entry name" value="Cytochrome P450 82C4"/>
    <property type="match status" value="1"/>
</dbReference>
<proteinExistence type="inferred from homology"/>
<dbReference type="Pfam" id="PF00067">
    <property type="entry name" value="p450"/>
    <property type="match status" value="1"/>
</dbReference>
<dbReference type="Gene3D" id="1.10.630.10">
    <property type="entry name" value="Cytochrome P450"/>
    <property type="match status" value="1"/>
</dbReference>